<evidence type="ECO:0000313" key="2">
    <source>
        <dbReference type="Proteomes" id="UP000078555"/>
    </source>
</evidence>
<gene>
    <name evidence="1" type="ORF">POVWA1_023680</name>
</gene>
<dbReference type="AlphaFoldDB" id="A0A1A8YSS6"/>
<protein>
    <submittedName>
        <fullName evidence="1">Uncharacterized protein</fullName>
    </submittedName>
</protein>
<organism evidence="1 2">
    <name type="scientific">Plasmodium ovale wallikeri</name>
    <dbReference type="NCBI Taxonomy" id="864142"/>
    <lineage>
        <taxon>Eukaryota</taxon>
        <taxon>Sar</taxon>
        <taxon>Alveolata</taxon>
        <taxon>Apicomplexa</taxon>
        <taxon>Aconoidasida</taxon>
        <taxon>Haemosporida</taxon>
        <taxon>Plasmodiidae</taxon>
        <taxon>Plasmodium</taxon>
        <taxon>Plasmodium (Plasmodium)</taxon>
    </lineage>
</organism>
<name>A0A1A8YSS6_PLAOA</name>
<reference evidence="2" key="1">
    <citation type="submission" date="2016-05" db="EMBL/GenBank/DDBJ databases">
        <authorList>
            <person name="Naeem Raeece"/>
        </authorList>
    </citation>
    <scope>NUCLEOTIDE SEQUENCE [LARGE SCALE GENOMIC DNA]</scope>
</reference>
<dbReference type="Proteomes" id="UP000078555">
    <property type="component" value="Unassembled WGS sequence"/>
</dbReference>
<proteinExistence type="predicted"/>
<sequence length="1279" mass="150818">MLKFSKNACHYIIGSENRSNEKIVNISINRLSMRLYLAKGGINTECKFSQTHCKQFTLLKDYMVEKKIIFEGNEKRENERTYNELDYKRKIISYNENSIDNFFINHNLYASLKNIFLHINKINKAVTETISLKCENVLSHEIVQNNVYINNNLYTFYVEIPNKYINNISLEIEKILQDEEFSELFRKIKDLDLYTSTLLFVLFKQIGKRYNGKWNKVYTVLFQEELENFILQNVRTHISNIIPKGNKNKTEDNAPNISKTHNKVDLHQVYREILNILNILKKEKEKYINYIDFILHTLFKELYRHNRHYNYSYSISLLRVLNDILLFHLNHSCESHKGEKDEHRTFCTQINNNRFYTQKEKFTWNYIEKNYEDIECIQTVSKLSTGGSITSPSKVDTLDDGTHLRNGNAEADVGKMHVSDHLHPYKDATKCTGKFNCVGDFQNCQRHSDRKEAQVNYDLFSHTYEENCTHVKSAHSNKNSVRDEGNIASNSKIHSYLSQFCIFLIAIIAKKIKYMENRTVLIDEECMLEGINALLHMHERRRINLDKIINERVPFLKDTTETKGSDEKQRVLQFLNFIFNILKSLKYDHKNAKEMKKEYETYERLFKILSLVSSIRYLLTDNIKNKNATADGTDRQAMYVGSASADLAELSQKRIISKINKNITQMSNELILTASNFSCTPHSHGDINREGNVAVYMSYIFNDLYFQNNYQIQNIMFSYFLKHFKNRNSYVEGNKNVIYLEYITIYNFLKLFQKDINESSVKYDTILKIFMDCFDNNLYHKLKDHNFLNNFYAEKKKTTYYLHFLNKLCYFYFLAKRFISNREFLSHINYHFYLTVYLINQFVEKNMNNSEFFIRFVNKCINKITIILTVQKYFNLCAEEDLTKCVSNFLQLTHKLITKENKKKLLLYVLPFLKQPKNTENSLKHLLVGKEIELEKEKKKEAVKLDTQKKGNHSKNEEEEHNSCEHVKSVIYENKQNNLNCNLSNYEENESTNLSKKGRIVCVEQNLADFIDILQKKDNFKVNNGELCQLLREHMRQNHLLKKENVILKNKLNYIVLNFENFISSYVRTVPSANHAFVCHDNGENVGSTRVRNMHVRSVSRRNVNRNIVGGTNLGNTAVELNCPAACEPACEPACEHTCKHTCEHTCGKGVTGGDTDEETHRREDAPSLSIQFDYHNIDVTNEYFHELRKHENQNYMKINNVLINMYMYNPHICAKNKKILISKEKKTKKMIILPYDTYKNIKKLVIYEDNEGVNLIKRFHNSVYLFFVKMKFFFCKSS</sequence>
<dbReference type="EMBL" id="FLRD01000072">
    <property type="protein sequence ID" value="SBT34706.1"/>
    <property type="molecule type" value="Genomic_DNA"/>
</dbReference>
<accession>A0A1A8YSS6</accession>
<evidence type="ECO:0000313" key="1">
    <source>
        <dbReference type="EMBL" id="SBT34706.1"/>
    </source>
</evidence>
<keyword evidence="2" id="KW-1185">Reference proteome</keyword>